<dbReference type="SMART" id="SM00460">
    <property type="entry name" value="TGc"/>
    <property type="match status" value="1"/>
</dbReference>
<dbReference type="SUPFAM" id="SSF54001">
    <property type="entry name" value="Cysteine proteinases"/>
    <property type="match status" value="1"/>
</dbReference>
<proteinExistence type="predicted"/>
<keyword evidence="1" id="KW-1133">Transmembrane helix</keyword>
<evidence type="ECO:0000259" key="2">
    <source>
        <dbReference type="SMART" id="SM00460"/>
    </source>
</evidence>
<dbReference type="Gene3D" id="3.10.620.30">
    <property type="match status" value="1"/>
</dbReference>
<dbReference type="InterPro" id="IPR038765">
    <property type="entry name" value="Papain-like_cys_pep_sf"/>
</dbReference>
<reference evidence="3 4" key="1">
    <citation type="submission" date="2017-10" db="EMBL/GenBank/DDBJ databases">
        <title>Resolving the taxonomy of Roseburia spp., Eubacterium rectale and Agathobacter spp. through phylogenomic analysis.</title>
        <authorList>
            <person name="Sheridan P.O."/>
            <person name="Walker A.W."/>
            <person name="Duncan S.H."/>
            <person name="Scott K.P."/>
            <person name="Toole P.W.O."/>
            <person name="Luis P."/>
            <person name="Flint H.J."/>
        </authorList>
    </citation>
    <scope>NUCLEOTIDE SEQUENCE [LARGE SCALE GENOMIC DNA]</scope>
    <source>
        <strain evidence="3 4">JK626</strain>
    </source>
</reference>
<dbReference type="AlphaFoldDB" id="A0A2G3DRI9"/>
<reference evidence="3 4" key="2">
    <citation type="submission" date="2017-10" db="EMBL/GenBank/DDBJ databases">
        <authorList>
            <person name="Banno H."/>
            <person name="Chua N.-H."/>
        </authorList>
    </citation>
    <scope>NUCLEOTIDE SEQUENCE [LARGE SCALE GENOMIC DNA]</scope>
    <source>
        <strain evidence="3 4">JK626</strain>
    </source>
</reference>
<feature type="domain" description="Transglutaminase-like" evidence="2">
    <location>
        <begin position="455"/>
        <end position="526"/>
    </location>
</feature>
<evidence type="ECO:0000313" key="3">
    <source>
        <dbReference type="EMBL" id="PHU33656.1"/>
    </source>
</evidence>
<feature type="transmembrane region" description="Helical" evidence="1">
    <location>
        <begin position="576"/>
        <end position="599"/>
    </location>
</feature>
<gene>
    <name evidence="3" type="ORF">CSX01_14060</name>
</gene>
<dbReference type="EMBL" id="PDYF01000083">
    <property type="protein sequence ID" value="PHU33656.1"/>
    <property type="molecule type" value="Genomic_DNA"/>
</dbReference>
<feature type="transmembrane region" description="Helical" evidence="1">
    <location>
        <begin position="26"/>
        <end position="46"/>
    </location>
</feature>
<keyword evidence="1" id="KW-0812">Transmembrane</keyword>
<dbReference type="InterPro" id="IPR002931">
    <property type="entry name" value="Transglutaminase-like"/>
</dbReference>
<protein>
    <recommendedName>
        <fullName evidence="2">Transglutaminase-like domain-containing protein</fullName>
    </recommendedName>
</protein>
<comment type="caution">
    <text evidence="3">The sequence shown here is derived from an EMBL/GenBank/DDBJ whole genome shotgun (WGS) entry which is preliminary data.</text>
</comment>
<evidence type="ECO:0000313" key="4">
    <source>
        <dbReference type="Proteomes" id="UP000225889"/>
    </source>
</evidence>
<dbReference type="InterPro" id="IPR052901">
    <property type="entry name" value="Bact_TGase-like"/>
</dbReference>
<organism evidence="3 4">
    <name type="scientific">Pseudobutyrivibrio ruminis</name>
    <dbReference type="NCBI Taxonomy" id="46206"/>
    <lineage>
        <taxon>Bacteria</taxon>
        <taxon>Bacillati</taxon>
        <taxon>Bacillota</taxon>
        <taxon>Clostridia</taxon>
        <taxon>Lachnospirales</taxon>
        <taxon>Lachnospiraceae</taxon>
        <taxon>Pseudobutyrivibrio</taxon>
    </lineage>
</organism>
<feature type="transmembrane region" description="Helical" evidence="1">
    <location>
        <begin position="58"/>
        <end position="81"/>
    </location>
</feature>
<dbReference type="PANTHER" id="PTHR42736:SF1">
    <property type="entry name" value="PROTEIN-GLUTAMINE GAMMA-GLUTAMYLTRANSFERASE"/>
    <property type="match status" value="1"/>
</dbReference>
<keyword evidence="1" id="KW-0472">Membrane</keyword>
<feature type="transmembrane region" description="Helical" evidence="1">
    <location>
        <begin position="141"/>
        <end position="157"/>
    </location>
</feature>
<name>A0A2G3DRI9_9FIRM</name>
<dbReference type="PANTHER" id="PTHR42736">
    <property type="entry name" value="PROTEIN-GLUTAMINE GAMMA-GLUTAMYLTRANSFERASE"/>
    <property type="match status" value="1"/>
</dbReference>
<accession>A0A2G3DRI9</accession>
<feature type="transmembrane region" description="Helical" evidence="1">
    <location>
        <begin position="118"/>
        <end position="134"/>
    </location>
</feature>
<sequence length="668" mass="75691">MTRTHAFSLKKIVETKKISAVLLDEIKLLMFEYCLLIISVEIYSIYKGYGEDFSAGSFILNALFSHTRIIILAIIAIQILFHALRKFKKYIDYGSVLLTLVAICLFLAFGSFWEKNSINTLLIIFLAIMTLCAIQPKKFSFYYFLLLGIIIYLIPIRQEPINWTPVTDKASVVIDNVSYYFSNILGTDKYTTGYSSLTNSGNQLKISDTTQLIITTNDPPYFIFFDETTSKRMKQAKTLYLTGTDSTDISHLVEFANLLWRNDVDKETAALFSTISDLSLEYSFLTTRDEIAPINTISLTDENGNPLQKNDKKHQKGYTLNATYFEIDYGSPYLMELYRNPATSDSYLDYDSCCDYLKSLYDINFSKIISEDAYNDCVESLQNVNIDYLDTDGATERMISLASTVAGDYASDFDKCKAIENYLRQYTYSTDLDADAVEADMNEAAGMSMLADNFLFDTGKGYCVHYTSSMVMLLRLSGIPARAASGFYYQFPLDAASSYNVSAACAHTWPEAYIKNVGWVPFEPTSQFIPAEYRSWRKQLEKDTGSVNSPAVPAIPDTIEDDASTESITAFHVAKIIAVIFASLVGLLVMVLLGLKIFYKLRYILASPERKLELDVQQIKKTIQKNTDEEIYDRGLLSDYVKMAPSYIQDDAKRMFELYYKVKYGGKS</sequence>
<dbReference type="RefSeq" id="WP_099392805.1">
    <property type="nucleotide sequence ID" value="NZ_PDYF01000083.1"/>
</dbReference>
<dbReference type="Pfam" id="PF01841">
    <property type="entry name" value="Transglut_core"/>
    <property type="match status" value="1"/>
</dbReference>
<feature type="transmembrane region" description="Helical" evidence="1">
    <location>
        <begin position="93"/>
        <end position="112"/>
    </location>
</feature>
<evidence type="ECO:0000256" key="1">
    <source>
        <dbReference type="SAM" id="Phobius"/>
    </source>
</evidence>
<dbReference type="Proteomes" id="UP000225889">
    <property type="component" value="Unassembled WGS sequence"/>
</dbReference>